<dbReference type="SUPFAM" id="SSF54427">
    <property type="entry name" value="NTF2-like"/>
    <property type="match status" value="1"/>
</dbReference>
<dbReference type="EMBL" id="CP043046">
    <property type="protein sequence ID" value="QEI07043.1"/>
    <property type="molecule type" value="Genomic_DNA"/>
</dbReference>
<evidence type="ECO:0000259" key="1">
    <source>
        <dbReference type="Pfam" id="PF12680"/>
    </source>
</evidence>
<dbReference type="InterPro" id="IPR008317">
    <property type="entry name" value="UCP030561"/>
</dbReference>
<dbReference type="InterPro" id="IPR037401">
    <property type="entry name" value="SnoaL-like"/>
</dbReference>
<accession>A0A5C0B023</accession>
<dbReference type="PIRSF" id="PIRSF030561">
    <property type="entry name" value="UCP030561"/>
    <property type="match status" value="1"/>
</dbReference>
<evidence type="ECO:0000313" key="2">
    <source>
        <dbReference type="EMBL" id="QEI07043.1"/>
    </source>
</evidence>
<gene>
    <name evidence="2" type="ORF">FXN63_15255</name>
</gene>
<evidence type="ECO:0000313" key="3">
    <source>
        <dbReference type="Proteomes" id="UP000325161"/>
    </source>
</evidence>
<feature type="domain" description="SnoaL-like" evidence="1">
    <location>
        <begin position="18"/>
        <end position="115"/>
    </location>
</feature>
<organism evidence="2 3">
    <name type="scientific">Pigmentiphaga aceris</name>
    <dbReference type="NCBI Taxonomy" id="1940612"/>
    <lineage>
        <taxon>Bacteria</taxon>
        <taxon>Pseudomonadati</taxon>
        <taxon>Pseudomonadota</taxon>
        <taxon>Betaproteobacteria</taxon>
        <taxon>Burkholderiales</taxon>
        <taxon>Alcaligenaceae</taxon>
        <taxon>Pigmentiphaga</taxon>
    </lineage>
</organism>
<dbReference type="Pfam" id="PF12680">
    <property type="entry name" value="SnoaL_2"/>
    <property type="match status" value="1"/>
</dbReference>
<sequence>MFPLSNEVQSNIEFPVQMQLAAYNARDIDAFMPWWADDCQYYAFPSTLLASSAAEIRERHIERFKEPDLHGKLLTRIVVGNMVIDHETVTRTFPEGKGEIDVVCIYEVEHGKIAKAWFKLSERRLLAESL</sequence>
<dbReference type="Proteomes" id="UP000325161">
    <property type="component" value="Chromosome"/>
</dbReference>
<dbReference type="Gene3D" id="3.10.450.50">
    <property type="match status" value="1"/>
</dbReference>
<reference evidence="2 3" key="1">
    <citation type="submission" date="2019-08" db="EMBL/GenBank/DDBJ databases">
        <title>Amphibian skin-associated Pigmentiphaga: genome sequence and occurrence across geography and hosts.</title>
        <authorList>
            <person name="Bletz M.C."/>
            <person name="Bunk B."/>
            <person name="Sproeer C."/>
            <person name="Biwer P."/>
            <person name="Reiter S."/>
            <person name="Rabemananjara F.C.E."/>
            <person name="Schulz S."/>
            <person name="Overmann J."/>
            <person name="Vences M."/>
        </authorList>
    </citation>
    <scope>NUCLEOTIDE SEQUENCE [LARGE SCALE GENOMIC DNA]</scope>
    <source>
        <strain evidence="2 3">Mada1488</strain>
    </source>
</reference>
<protein>
    <submittedName>
        <fullName evidence="2">Steroid delta-isomerase</fullName>
    </submittedName>
</protein>
<dbReference type="AlphaFoldDB" id="A0A5C0B023"/>
<dbReference type="OrthoDB" id="9797178at2"/>
<dbReference type="GO" id="GO:0016853">
    <property type="term" value="F:isomerase activity"/>
    <property type="evidence" value="ECO:0007669"/>
    <property type="project" value="UniProtKB-KW"/>
</dbReference>
<name>A0A5C0B023_9BURK</name>
<dbReference type="InterPro" id="IPR032710">
    <property type="entry name" value="NTF2-like_dom_sf"/>
</dbReference>
<keyword evidence="3" id="KW-1185">Reference proteome</keyword>
<dbReference type="KEGG" id="pacr:FXN63_15255"/>
<proteinExistence type="predicted"/>
<keyword evidence="2" id="KW-0413">Isomerase</keyword>